<reference evidence="2" key="1">
    <citation type="submission" date="2017-05" db="EMBL/GenBank/DDBJ databases">
        <authorList>
            <person name="Imhoff J.F."/>
            <person name="Rahn T."/>
            <person name="Kuenzel S."/>
            <person name="Neulinger S.C."/>
        </authorList>
    </citation>
    <scope>NUCLEOTIDE SEQUENCE</scope>
    <source>
        <strain evidence="2">LMG 28126</strain>
    </source>
</reference>
<accession>A0A934WIW7</accession>
<keyword evidence="3" id="KW-1185">Reference proteome</keyword>
<dbReference type="InterPro" id="IPR001543">
    <property type="entry name" value="FliN-like_C"/>
</dbReference>
<evidence type="ECO:0000313" key="2">
    <source>
        <dbReference type="EMBL" id="MBK5928560.1"/>
    </source>
</evidence>
<dbReference type="RefSeq" id="WP_207186661.1">
    <property type="nucleotide sequence ID" value="NZ_NHSD01000311.1"/>
</dbReference>
<dbReference type="SUPFAM" id="SSF101801">
    <property type="entry name" value="Surface presentation of antigens (SPOA)"/>
    <property type="match status" value="1"/>
</dbReference>
<name>A0A934WIW7_9RHOB</name>
<protein>
    <recommendedName>
        <fullName evidence="1">Flagellar motor switch protein FliN-like C-terminal domain-containing protein</fullName>
    </recommendedName>
</protein>
<proteinExistence type="predicted"/>
<evidence type="ECO:0000259" key="1">
    <source>
        <dbReference type="Pfam" id="PF01052"/>
    </source>
</evidence>
<dbReference type="AlphaFoldDB" id="A0A934WIW7"/>
<dbReference type="Proteomes" id="UP000706333">
    <property type="component" value="Unassembled WGS sequence"/>
</dbReference>
<feature type="domain" description="Flagellar motor switch protein FliN-like C-terminal" evidence="1">
    <location>
        <begin position="234"/>
        <end position="300"/>
    </location>
</feature>
<dbReference type="Gene3D" id="2.30.330.10">
    <property type="entry name" value="SpoA-like"/>
    <property type="match status" value="1"/>
</dbReference>
<dbReference type="InterPro" id="IPR036429">
    <property type="entry name" value="SpoA-like_sf"/>
</dbReference>
<reference evidence="2" key="2">
    <citation type="journal article" date="2020" name="Microorganisms">
        <title>Osmotic Adaptation and Compatible Solute Biosynthesis of Phototrophic Bacteria as Revealed from Genome Analyses.</title>
        <authorList>
            <person name="Imhoff J.F."/>
            <person name="Rahn T."/>
            <person name="Kunzel S."/>
            <person name="Keller A."/>
            <person name="Neulinger S.C."/>
        </authorList>
    </citation>
    <scope>NUCLEOTIDE SEQUENCE</scope>
    <source>
        <strain evidence="2">LMG 28126</strain>
    </source>
</reference>
<dbReference type="EMBL" id="NHSD01000311">
    <property type="protein sequence ID" value="MBK5928560.1"/>
    <property type="molecule type" value="Genomic_DNA"/>
</dbReference>
<evidence type="ECO:0000313" key="3">
    <source>
        <dbReference type="Proteomes" id="UP000706333"/>
    </source>
</evidence>
<comment type="caution">
    <text evidence="2">The sequence shown here is derived from an EMBL/GenBank/DDBJ whole genome shotgun (WGS) entry which is preliminary data.</text>
</comment>
<gene>
    <name evidence="2" type="ORF">CCR87_14675</name>
</gene>
<dbReference type="Pfam" id="PF01052">
    <property type="entry name" value="FliMN_C"/>
    <property type="match status" value="1"/>
</dbReference>
<organism evidence="2 3">
    <name type="scientific">Rhodobaculum claviforme</name>
    <dbReference type="NCBI Taxonomy" id="1549854"/>
    <lineage>
        <taxon>Bacteria</taxon>
        <taxon>Pseudomonadati</taxon>
        <taxon>Pseudomonadota</taxon>
        <taxon>Alphaproteobacteria</taxon>
        <taxon>Rhodobacterales</taxon>
        <taxon>Paracoccaceae</taxon>
        <taxon>Rhodobaculum</taxon>
    </lineage>
</organism>
<sequence>MAVGDAAAGIKVLRRKAAGGRALPPDHPEPRAPRALRRALARAAQADCGLALAVTEVRLAEVSLAELLEQPEPRALLAVLEGPGDRLGFLALGPAPLAGIIEQQTTGAVGRTEVVARRPTRTDAAMCAGLIDHAMTELELGLAGTADLGWAGGFRYASFLDDPRPLGLLLEDVGYRVLTAQLDVAGGARQGSLLLALPAADPRRRAVPTAQGGAPTTERASAERVWRADLDRTVMASPASLQAVLGRLRMPLAAALAWKPGDFVVLSQATLDGVTLEGPGGKRFVRARLGQCGGHRALRLPCDPVPPTDDEE</sequence>